<reference evidence="5" key="1">
    <citation type="journal article" date="2023" name="G3 (Bethesda)">
        <title>Whole genome assemblies of Zophobas morio and Tenebrio molitor.</title>
        <authorList>
            <person name="Kaur S."/>
            <person name="Stinson S.A."/>
            <person name="diCenzo G.C."/>
        </authorList>
    </citation>
    <scope>NUCLEOTIDE SEQUENCE</scope>
    <source>
        <strain evidence="5">QUZm001</strain>
    </source>
</reference>
<comment type="caution">
    <text evidence="5">The sequence shown here is derived from an EMBL/GenBank/DDBJ whole genome shotgun (WGS) entry which is preliminary data.</text>
</comment>
<proteinExistence type="predicted"/>
<evidence type="ECO:0000313" key="5">
    <source>
        <dbReference type="EMBL" id="KAJ3661650.1"/>
    </source>
</evidence>
<dbReference type="InterPro" id="IPR050863">
    <property type="entry name" value="CenT-Element_Derived"/>
</dbReference>
<dbReference type="PANTHER" id="PTHR19303:SF74">
    <property type="entry name" value="POGO TRANSPOSABLE ELEMENT WITH KRAB DOMAIN"/>
    <property type="match status" value="1"/>
</dbReference>
<organism evidence="5 6">
    <name type="scientific">Zophobas morio</name>
    <dbReference type="NCBI Taxonomy" id="2755281"/>
    <lineage>
        <taxon>Eukaryota</taxon>
        <taxon>Metazoa</taxon>
        <taxon>Ecdysozoa</taxon>
        <taxon>Arthropoda</taxon>
        <taxon>Hexapoda</taxon>
        <taxon>Insecta</taxon>
        <taxon>Pterygota</taxon>
        <taxon>Neoptera</taxon>
        <taxon>Endopterygota</taxon>
        <taxon>Coleoptera</taxon>
        <taxon>Polyphaga</taxon>
        <taxon>Cucujiformia</taxon>
        <taxon>Tenebrionidae</taxon>
        <taxon>Zophobas</taxon>
    </lineage>
</organism>
<evidence type="ECO:0000259" key="4">
    <source>
        <dbReference type="Pfam" id="PF05225"/>
    </source>
</evidence>
<dbReference type="InterPro" id="IPR009057">
    <property type="entry name" value="Homeodomain-like_sf"/>
</dbReference>
<evidence type="ECO:0000256" key="2">
    <source>
        <dbReference type="SAM" id="MobiDB-lite"/>
    </source>
</evidence>
<protein>
    <recommendedName>
        <fullName evidence="7">DDE-1 domain-containing protein</fullName>
    </recommendedName>
</protein>
<evidence type="ECO:0000256" key="1">
    <source>
        <dbReference type="ARBA" id="ARBA00004123"/>
    </source>
</evidence>
<evidence type="ECO:0008006" key="7">
    <source>
        <dbReference type="Google" id="ProtNLM"/>
    </source>
</evidence>
<gene>
    <name evidence="5" type="ORF">Zmor_006038</name>
</gene>
<dbReference type="SUPFAM" id="SSF46689">
    <property type="entry name" value="Homeodomain-like"/>
    <property type="match status" value="1"/>
</dbReference>
<accession>A0AA38IR14</accession>
<dbReference type="InterPro" id="IPR004875">
    <property type="entry name" value="DDE_SF_endonuclease_dom"/>
</dbReference>
<dbReference type="EMBL" id="JALNTZ010000002">
    <property type="protein sequence ID" value="KAJ3661650.1"/>
    <property type="molecule type" value="Genomic_DNA"/>
</dbReference>
<dbReference type="InterPro" id="IPR036397">
    <property type="entry name" value="RNaseH_sf"/>
</dbReference>
<feature type="compositionally biased region" description="Acidic residues" evidence="2">
    <location>
        <begin position="465"/>
        <end position="477"/>
    </location>
</feature>
<dbReference type="AlphaFoldDB" id="A0AA38IR14"/>
<dbReference type="PANTHER" id="PTHR19303">
    <property type="entry name" value="TRANSPOSON"/>
    <property type="match status" value="1"/>
</dbReference>
<comment type="subcellular location">
    <subcellularLocation>
        <location evidence="1">Nucleus</location>
    </subcellularLocation>
</comment>
<dbReference type="Pfam" id="PF03184">
    <property type="entry name" value="DDE_1"/>
    <property type="match status" value="1"/>
</dbReference>
<dbReference type="InterPro" id="IPR007889">
    <property type="entry name" value="HTH_Psq"/>
</dbReference>
<feature type="region of interest" description="Disordered" evidence="2">
    <location>
        <begin position="416"/>
        <end position="484"/>
    </location>
</feature>
<name>A0AA38IR14_9CUCU</name>
<keyword evidence="6" id="KW-1185">Reference proteome</keyword>
<feature type="domain" description="HTH psq-type" evidence="4">
    <location>
        <begin position="19"/>
        <end position="55"/>
    </location>
</feature>
<dbReference type="Pfam" id="PF05225">
    <property type="entry name" value="HTH_psq"/>
    <property type="match status" value="1"/>
</dbReference>
<evidence type="ECO:0000313" key="6">
    <source>
        <dbReference type="Proteomes" id="UP001168821"/>
    </source>
</evidence>
<feature type="domain" description="DDE-1" evidence="3">
    <location>
        <begin position="209"/>
        <end position="338"/>
    </location>
</feature>
<dbReference type="GO" id="GO:0003677">
    <property type="term" value="F:DNA binding"/>
    <property type="evidence" value="ECO:0007669"/>
    <property type="project" value="InterPro"/>
</dbReference>
<evidence type="ECO:0000259" key="3">
    <source>
        <dbReference type="Pfam" id="PF03184"/>
    </source>
</evidence>
<dbReference type="Gene3D" id="3.30.420.10">
    <property type="entry name" value="Ribonuclease H-like superfamily/Ribonuclease H"/>
    <property type="match status" value="1"/>
</dbReference>
<dbReference type="Proteomes" id="UP001168821">
    <property type="component" value="Unassembled WGS sequence"/>
</dbReference>
<dbReference type="GO" id="GO:0005634">
    <property type="term" value="C:nucleus"/>
    <property type="evidence" value="ECO:0007669"/>
    <property type="project" value="UniProtKB-SubCell"/>
</dbReference>
<dbReference type="Gene3D" id="1.10.10.60">
    <property type="entry name" value="Homeodomain-like"/>
    <property type="match status" value="1"/>
</dbReference>
<sequence>MPRTHKHKLGTPFRRHYDPQNLEKALEAVIDGKMSFGQAALVYKIPKTTIFNKYRGLHSDKLGKPCILNAAEEKNIVHAMMTAASFGYPFVRQDLRQFVQMYLDRKGVVVKCFKNNIPGEDWVKAFLKRNPELARRNSENIKRSRAEVTPELINDYFDHLRVTMDGVPPANVINYDETNITDDPAKQKVYVKRGSKHARRILDNSKSSTSVMFAGSGDGELLPLYVVYKSKHLYPEWLQGGPEGTHFNRSSTGWFDGPIFEDWFFKVALPYFRRKDGKKVIIGDNLQSHLSVSVVTECEQNNIAFVFLPPNSTHVCQPLDVAVFRPVKVAWRIVLTEWKKKYRGVMPKTAFPGLLKTLLQKLEPNLAGDIKAGFTASGIIPLNPEKVLKHVTPSQARDAVDDEAMTESFDLIMQRQTLTPEIPNKKRGKKLEVPAGKSVSLKDILPNHQPTETDDIYHPGPSNQEEMESESSEDDDIDAKSDNQRKIDNKITNKIPVTEICDINISDFVIREFIYNDQTKKEKVKQFVAKVAQINDNNNIVVNCLRNYKESKNKFIFPQVSDVNKVALEQVKYRLDSPTITRGVHPLPNFD</sequence>